<feature type="compositionally biased region" description="Polar residues" evidence="4">
    <location>
        <begin position="251"/>
        <end position="272"/>
    </location>
</feature>
<evidence type="ECO:0000256" key="4">
    <source>
        <dbReference type="SAM" id="MobiDB-lite"/>
    </source>
</evidence>
<reference evidence="6" key="1">
    <citation type="submission" date="2019-03" db="EMBL/GenBank/DDBJ databases">
        <title>Improved annotation for the trematode Fasciola hepatica.</title>
        <authorList>
            <person name="Choi Y.-J."/>
            <person name="Martin J."/>
            <person name="Mitreva M."/>
        </authorList>
    </citation>
    <scope>NUCLEOTIDE SEQUENCE [LARGE SCALE GENOMIC DNA]</scope>
</reference>
<feature type="transmembrane region" description="Helical" evidence="5">
    <location>
        <begin position="77"/>
        <end position="98"/>
    </location>
</feature>
<dbReference type="Proteomes" id="UP000230066">
    <property type="component" value="Unassembled WGS sequence"/>
</dbReference>
<feature type="transmembrane region" description="Helical" evidence="5">
    <location>
        <begin position="910"/>
        <end position="938"/>
    </location>
</feature>
<dbReference type="PANTHER" id="PTHR23121:SF9">
    <property type="entry name" value="SODIUM-DEPENDENT GLUCOSE TRANSPORTER 1"/>
    <property type="match status" value="1"/>
</dbReference>
<feature type="transmembrane region" description="Helical" evidence="5">
    <location>
        <begin position="166"/>
        <end position="188"/>
    </location>
</feature>
<organism evidence="6 7">
    <name type="scientific">Fasciola hepatica</name>
    <name type="common">Liver fluke</name>
    <dbReference type="NCBI Taxonomy" id="6192"/>
    <lineage>
        <taxon>Eukaryota</taxon>
        <taxon>Metazoa</taxon>
        <taxon>Spiralia</taxon>
        <taxon>Lophotrochozoa</taxon>
        <taxon>Platyhelminthes</taxon>
        <taxon>Trematoda</taxon>
        <taxon>Digenea</taxon>
        <taxon>Plagiorchiida</taxon>
        <taxon>Echinostomata</taxon>
        <taxon>Echinostomatoidea</taxon>
        <taxon>Fasciolidae</taxon>
        <taxon>Fasciola</taxon>
    </lineage>
</organism>
<feature type="transmembrane region" description="Helical" evidence="5">
    <location>
        <begin position="105"/>
        <end position="123"/>
    </location>
</feature>
<evidence type="ECO:0000313" key="6">
    <source>
        <dbReference type="EMBL" id="THD23471.1"/>
    </source>
</evidence>
<evidence type="ECO:0000313" key="7">
    <source>
        <dbReference type="Proteomes" id="UP000230066"/>
    </source>
</evidence>
<keyword evidence="2 5" id="KW-1133">Transmembrane helix</keyword>
<evidence type="ECO:0000256" key="2">
    <source>
        <dbReference type="ARBA" id="ARBA00022989"/>
    </source>
</evidence>
<feature type="transmembrane region" description="Helical" evidence="5">
    <location>
        <begin position="38"/>
        <end position="65"/>
    </location>
</feature>
<dbReference type="PANTHER" id="PTHR23121">
    <property type="entry name" value="SODIUM-DEPENDENT GLUCOSE TRANSPORTER 1"/>
    <property type="match status" value="1"/>
</dbReference>
<feature type="transmembrane region" description="Helical" evidence="5">
    <location>
        <begin position="541"/>
        <end position="563"/>
    </location>
</feature>
<evidence type="ECO:0000256" key="3">
    <source>
        <dbReference type="ARBA" id="ARBA00023136"/>
    </source>
</evidence>
<comment type="caution">
    <text evidence="6">The sequence shown here is derived from an EMBL/GenBank/DDBJ whole genome shotgun (WGS) entry which is preliminary data.</text>
</comment>
<gene>
    <name evidence="6" type="ORF">D915_005581</name>
</gene>
<feature type="region of interest" description="Disordered" evidence="4">
    <location>
        <begin position="945"/>
        <end position="966"/>
    </location>
</feature>
<feature type="compositionally biased region" description="Polar residues" evidence="4">
    <location>
        <begin position="945"/>
        <end position="956"/>
    </location>
</feature>
<name>A0A4E0RBE7_FASHE</name>
<feature type="transmembrane region" description="Helical" evidence="5">
    <location>
        <begin position="886"/>
        <end position="904"/>
    </location>
</feature>
<evidence type="ECO:0000256" key="1">
    <source>
        <dbReference type="ARBA" id="ARBA00022692"/>
    </source>
</evidence>
<feature type="region of interest" description="Disordered" evidence="4">
    <location>
        <begin position="251"/>
        <end position="273"/>
    </location>
</feature>
<accession>A0A4E0RBE7</accession>
<sequence length="981" mass="107604">MQICSQARLMLSISGSGSARFMERVQLRSRHSEDHLTWIHKCILLVVFLYLGISIGLLGSTLIYIEKLTASREDEVALIFSSRAVGSLAGWLLGLLSLDLDNFEPTTLMSLGTFGLFVTHLLLPWAVQLWWVFCGFTFQGALMAITVQGCLAYIRKSRPKHLLTSSQQLVFVCLFGSVICPFIMLPFFQGVPVVPERHGLDVYLNELVLRLQKNTSLAGAKSLPQTNNLRRQRRSVDQLFNHVGFSNSTMPEFRSTTPGSLETSTSRTNSTRGPHFVLEKDLFDLNTTTVRVVQQNQTVGVTQKTVGITPSTTTSTTLAPKKPSVIDASHLKQDASSADGSNIASKLKQLGEERRMENAAGPPKLPAQSLDNVNPMPAVLNHAPEIVVPLSITKNITNQLNITKQPTETGQIKTTKLFSDLSKQSVVIENHTLPIVSLFTTTLPTPINSVTTSSSTTRISAELSTTVAKQSSPNRTTTAAILPGIITSTVLHSNTTVAAVTTVTPAAIRTSQHHRIVEHSVTAHFAKRFLFTQPLQPIQRVYYFLSALGLLTWLLTLTLTGWCRGLRFTRPSSSKNEQLQLRTRNRRCSFHGETTQPLVSSGDVDEHSYDDWLPVSSSAPGAITNLLNSPNDSDEDSLYVSAQEYALRRDVEPVENQTRGPGKAIRYEILPRPQRPPPTGTHEPTVSLFAAQWPKLSWPSDAWLLLAEFFIAGLETAFSGFVHGFTVRYLIWSPSLGFLANSLFWFGELVGRLPCLFLVRFKSVNRSPPRIASSPMQHRARERTDPRGSALMSLSLSSTSLINWKIILIRIFGGLVCTFSAVALTRFSLSTDGCSMPTFTSSGGASPAYVSWLGGSLFMGLGIGIASSTMVMTGADISDNRGLHRIQLAGLIGQMLIPATVGYVHHLVAFWRYACVLSTTALIFSVLITLVLSVDLLFRSCVRSPVTSPNESTESNISEDPESVPVKLTSSPITLHVVRDD</sequence>
<feature type="transmembrane region" description="Helical" evidence="5">
    <location>
        <begin position="129"/>
        <end position="154"/>
    </location>
</feature>
<keyword evidence="7" id="KW-1185">Reference proteome</keyword>
<dbReference type="AlphaFoldDB" id="A0A4E0RBE7"/>
<keyword evidence="1 5" id="KW-0812">Transmembrane</keyword>
<dbReference type="InterPro" id="IPR036259">
    <property type="entry name" value="MFS_trans_sf"/>
</dbReference>
<keyword evidence="3 5" id="KW-0472">Membrane</keyword>
<feature type="transmembrane region" description="Helical" evidence="5">
    <location>
        <begin position="807"/>
        <end position="829"/>
    </location>
</feature>
<dbReference type="EMBL" id="JXXN02002128">
    <property type="protein sequence ID" value="THD23471.1"/>
    <property type="molecule type" value="Genomic_DNA"/>
</dbReference>
<evidence type="ECO:0000256" key="5">
    <source>
        <dbReference type="SAM" id="Phobius"/>
    </source>
</evidence>
<feature type="transmembrane region" description="Helical" evidence="5">
    <location>
        <begin position="849"/>
        <end position="874"/>
    </location>
</feature>
<proteinExistence type="predicted"/>
<dbReference type="SUPFAM" id="SSF103473">
    <property type="entry name" value="MFS general substrate transporter"/>
    <property type="match status" value="1"/>
</dbReference>
<protein>
    <submittedName>
        <fullName evidence="6">Uncharacterized protein</fullName>
    </submittedName>
</protein>